<evidence type="ECO:0000313" key="4">
    <source>
        <dbReference type="Proteomes" id="UP000515220"/>
    </source>
</evidence>
<feature type="coiled-coil region" evidence="1">
    <location>
        <begin position="122"/>
        <end position="159"/>
    </location>
</feature>
<evidence type="ECO:0008006" key="5">
    <source>
        <dbReference type="Google" id="ProtNLM"/>
    </source>
</evidence>
<evidence type="ECO:0000256" key="1">
    <source>
        <dbReference type="SAM" id="Coils"/>
    </source>
</evidence>
<dbReference type="EMBL" id="AP023326">
    <property type="protein sequence ID" value="BCI66056.1"/>
    <property type="molecule type" value="Genomic_DNA"/>
</dbReference>
<proteinExistence type="predicted"/>
<dbReference type="AlphaFoldDB" id="A0A6S6PGH9"/>
<reference evidence="3 4" key="1">
    <citation type="submission" date="2020-07" db="EMBL/GenBank/DDBJ databases">
        <title>Complete Genome Sequence of an acetic acid bacterium, Acetobacter aceti JCM20276.</title>
        <authorList>
            <person name="Hirose Y."/>
            <person name="Mihara H."/>
        </authorList>
    </citation>
    <scope>NUCLEOTIDE SEQUENCE [LARGE SCALE GENOMIC DNA]</scope>
    <source>
        <strain evidence="3 4">JCM20276</strain>
    </source>
</reference>
<sequence>MPKLPFSRIFQLSSCLMGGLLSLKLYLLTSSLLFANTPDGAAAISAQGKSQTVGLADAQSSNGGGTAPAPPAPEDQVSANAGTGKAQAVKSPCSEGMTCIGQQDKPELDVDHSADEARTGLLQDLAGRTKQLDQESQNLEELKRSIDASQAILEQRMQKYSEQQAVVKNQAKQKQQLSDADVDRLVKIYEAMAPRDAASIFNVLDFQVVVPVMTKMNPRKASAILAGMVPERAMMATQLLAGVPRRTPVVRIGTNG</sequence>
<accession>A0A6S6PGH9</accession>
<dbReference type="SUPFAM" id="SSF158791">
    <property type="entry name" value="MgtE N-terminal domain-like"/>
    <property type="match status" value="1"/>
</dbReference>
<evidence type="ECO:0000256" key="2">
    <source>
        <dbReference type="SAM" id="MobiDB-lite"/>
    </source>
</evidence>
<gene>
    <name evidence="3" type="ORF">AAJCM20276_06800</name>
</gene>
<name>A0A6S6PGH9_ACEAC</name>
<organism evidence="3 4">
    <name type="scientific">Acetobacter aceti</name>
    <dbReference type="NCBI Taxonomy" id="435"/>
    <lineage>
        <taxon>Bacteria</taxon>
        <taxon>Pseudomonadati</taxon>
        <taxon>Pseudomonadota</taxon>
        <taxon>Alphaproteobacteria</taxon>
        <taxon>Acetobacterales</taxon>
        <taxon>Acetobacteraceae</taxon>
        <taxon>Acetobacter</taxon>
        <taxon>Acetobacter subgen. Acetobacter</taxon>
    </lineage>
</organism>
<dbReference type="Proteomes" id="UP000515220">
    <property type="component" value="Chromosome"/>
</dbReference>
<feature type="region of interest" description="Disordered" evidence="2">
    <location>
        <begin position="54"/>
        <end position="89"/>
    </location>
</feature>
<evidence type="ECO:0000313" key="3">
    <source>
        <dbReference type="EMBL" id="BCI66056.1"/>
    </source>
</evidence>
<protein>
    <recommendedName>
        <fullName evidence="5">Magnesium transporter MgtE intracellular domain-containing protein</fullName>
    </recommendedName>
</protein>
<keyword evidence="1" id="KW-0175">Coiled coil</keyword>